<dbReference type="AlphaFoldDB" id="A0A1N7EDV2"/>
<reference evidence="1 2" key="1">
    <citation type="submission" date="2017-01" db="EMBL/GenBank/DDBJ databases">
        <authorList>
            <person name="Mah S.A."/>
            <person name="Swanson W.J."/>
            <person name="Moy G.W."/>
            <person name="Vacquier V.D."/>
        </authorList>
    </citation>
    <scope>NUCLEOTIDE SEQUENCE [LARGE SCALE GENOMIC DNA]</scope>
    <source>
        <strain evidence="1 2">CPCC 203464</strain>
    </source>
</reference>
<protein>
    <recommendedName>
        <fullName evidence="3">DUF3046 domain-containing protein</fullName>
    </recommendedName>
</protein>
<dbReference type="InterPro" id="IPR021408">
    <property type="entry name" value="DUF3046"/>
</dbReference>
<sequence>MRLTDFTELMRNEFGTMASDSMLRDHVLSDLGNRTGAVAIEEGVDPREVWLALCRDFDVPRDRWYLHPS</sequence>
<dbReference type="RefSeq" id="WP_076477595.1">
    <property type="nucleotide sequence ID" value="NZ_FTNT01000003.1"/>
</dbReference>
<dbReference type="EMBL" id="FTNT01000003">
    <property type="protein sequence ID" value="SIR86214.1"/>
    <property type="molecule type" value="Genomic_DNA"/>
</dbReference>
<keyword evidence="2" id="KW-1185">Reference proteome</keyword>
<dbReference type="STRING" id="1344003.SAMN05445060_1195"/>
<dbReference type="Pfam" id="PF11248">
    <property type="entry name" value="DUF3046"/>
    <property type="match status" value="1"/>
</dbReference>
<proteinExistence type="predicted"/>
<name>A0A1N7EDV2_9NOCA</name>
<accession>A0A1N7EDV2</accession>
<organism evidence="1 2">
    <name type="scientific">Williamsia sterculiae</name>
    <dbReference type="NCBI Taxonomy" id="1344003"/>
    <lineage>
        <taxon>Bacteria</taxon>
        <taxon>Bacillati</taxon>
        <taxon>Actinomycetota</taxon>
        <taxon>Actinomycetes</taxon>
        <taxon>Mycobacteriales</taxon>
        <taxon>Nocardiaceae</taxon>
        <taxon>Williamsia</taxon>
    </lineage>
</organism>
<evidence type="ECO:0000313" key="1">
    <source>
        <dbReference type="EMBL" id="SIR86214.1"/>
    </source>
</evidence>
<evidence type="ECO:0008006" key="3">
    <source>
        <dbReference type="Google" id="ProtNLM"/>
    </source>
</evidence>
<dbReference type="Proteomes" id="UP000186218">
    <property type="component" value="Unassembled WGS sequence"/>
</dbReference>
<dbReference type="OrthoDB" id="3215033at2"/>
<evidence type="ECO:0000313" key="2">
    <source>
        <dbReference type="Proteomes" id="UP000186218"/>
    </source>
</evidence>
<gene>
    <name evidence="1" type="ORF">SAMN05445060_1195</name>
</gene>